<evidence type="ECO:0000256" key="3">
    <source>
        <dbReference type="ARBA" id="ARBA00022643"/>
    </source>
</evidence>
<keyword evidence="3 9" id="KW-0288">FMN</keyword>
<keyword evidence="2 9" id="KW-0285">Flavoprotein</keyword>
<dbReference type="InterPro" id="IPR012133">
    <property type="entry name" value="Alpha-hydoxy_acid_DH_FMN"/>
</dbReference>
<dbReference type="Proteomes" id="UP000664218">
    <property type="component" value="Unassembled WGS sequence"/>
</dbReference>
<dbReference type="PROSITE" id="PS51349">
    <property type="entry name" value="FMN_HYDROXY_ACID_DH_2"/>
    <property type="match status" value="1"/>
</dbReference>
<protein>
    <recommendedName>
        <fullName evidence="6">L-lactate oxidase</fullName>
    </recommendedName>
</protein>
<dbReference type="SMART" id="SM01240">
    <property type="entry name" value="IMPDH"/>
    <property type="match status" value="1"/>
</dbReference>
<dbReference type="PANTHER" id="PTHR10578">
    <property type="entry name" value="S -2-HYDROXY-ACID OXIDASE-RELATED"/>
    <property type="match status" value="1"/>
</dbReference>
<feature type="binding site" evidence="9">
    <location>
        <position position="234"/>
    </location>
    <ligand>
        <name>FMN</name>
        <dbReference type="ChEBI" id="CHEBI:58210"/>
    </ligand>
</feature>
<dbReference type="EMBL" id="JAFNJU010000001">
    <property type="protein sequence ID" value="MBO1263436.1"/>
    <property type="molecule type" value="Genomic_DNA"/>
</dbReference>
<proteinExistence type="inferred from homology"/>
<dbReference type="SUPFAM" id="SSF51395">
    <property type="entry name" value="FMN-linked oxidoreductases"/>
    <property type="match status" value="1"/>
</dbReference>
<evidence type="ECO:0000256" key="6">
    <source>
        <dbReference type="ARBA" id="ARBA00029513"/>
    </source>
</evidence>
<name>A0A939H5D0_9CLOT</name>
<evidence type="ECO:0000259" key="10">
    <source>
        <dbReference type="PROSITE" id="PS51349"/>
    </source>
</evidence>
<dbReference type="RefSeq" id="WP_207597961.1">
    <property type="nucleotide sequence ID" value="NZ_JAFNJU010000001.1"/>
</dbReference>
<comment type="caution">
    <text evidence="11">The sequence shown here is derived from an EMBL/GenBank/DDBJ whole genome shotgun (WGS) entry which is preliminary data.</text>
</comment>
<feature type="domain" description="FMN hydroxy acid dehydrogenase" evidence="10">
    <location>
        <begin position="37"/>
        <end position="341"/>
    </location>
</feature>
<feature type="active site" description="Proton acceptor" evidence="8">
    <location>
        <position position="236"/>
    </location>
</feature>
<dbReference type="InterPro" id="IPR037396">
    <property type="entry name" value="FMN_HAD"/>
</dbReference>
<dbReference type="InterPro" id="IPR000262">
    <property type="entry name" value="FMN-dep_DH"/>
</dbReference>
<reference evidence="11" key="1">
    <citation type="submission" date="2021-03" db="EMBL/GenBank/DDBJ databases">
        <title>Proteiniclasticum marinus sp. nov., isolated from tidal flat sediment.</title>
        <authorList>
            <person name="Namirimu T."/>
            <person name="Yang J.-A."/>
            <person name="Yang S.-H."/>
            <person name="Kim Y.-J."/>
            <person name="Kwon K.K."/>
        </authorList>
    </citation>
    <scope>NUCLEOTIDE SEQUENCE</scope>
    <source>
        <strain evidence="11">SCR006</strain>
    </source>
</reference>
<gene>
    <name evidence="11" type="ORF">J3A84_00085</name>
</gene>
<feature type="binding site" evidence="9">
    <location>
        <begin position="267"/>
        <end position="271"/>
    </location>
    <ligand>
        <name>FMN</name>
        <dbReference type="ChEBI" id="CHEBI:58210"/>
    </ligand>
</feature>
<evidence type="ECO:0000256" key="8">
    <source>
        <dbReference type="PIRSR" id="PIRSR000138-1"/>
    </source>
</evidence>
<feature type="binding site" evidence="9">
    <location>
        <position position="212"/>
    </location>
    <ligand>
        <name>FMN</name>
        <dbReference type="ChEBI" id="CHEBI:58210"/>
    </ligand>
</feature>
<accession>A0A939H5D0</accession>
<dbReference type="PIRSF" id="PIRSF000138">
    <property type="entry name" value="Al-hdrx_acd_dh"/>
    <property type="match status" value="1"/>
</dbReference>
<evidence type="ECO:0000256" key="5">
    <source>
        <dbReference type="ARBA" id="ARBA00024042"/>
    </source>
</evidence>
<dbReference type="GO" id="GO:0016491">
    <property type="term" value="F:oxidoreductase activity"/>
    <property type="evidence" value="ECO:0007669"/>
    <property type="project" value="UniProtKB-KW"/>
</dbReference>
<dbReference type="InterPro" id="IPR013785">
    <property type="entry name" value="Aldolase_TIM"/>
</dbReference>
<evidence type="ECO:0000256" key="2">
    <source>
        <dbReference type="ARBA" id="ARBA00022630"/>
    </source>
</evidence>
<dbReference type="PANTHER" id="PTHR10578:SF107">
    <property type="entry name" value="2-HYDROXYACID OXIDASE 1"/>
    <property type="match status" value="1"/>
</dbReference>
<keyword evidence="12" id="KW-1185">Reference proteome</keyword>
<dbReference type="GO" id="GO:0010181">
    <property type="term" value="F:FMN binding"/>
    <property type="evidence" value="ECO:0007669"/>
    <property type="project" value="InterPro"/>
</dbReference>
<evidence type="ECO:0000256" key="7">
    <source>
        <dbReference type="ARBA" id="ARBA00048754"/>
    </source>
</evidence>
<comment type="catalytic activity">
    <reaction evidence="7">
        <text>(S)-lactate + O2 = pyruvate + H2O2</text>
        <dbReference type="Rhea" id="RHEA:55868"/>
        <dbReference type="ChEBI" id="CHEBI:15361"/>
        <dbReference type="ChEBI" id="CHEBI:15379"/>
        <dbReference type="ChEBI" id="CHEBI:16240"/>
        <dbReference type="ChEBI" id="CHEBI:16651"/>
    </reaction>
    <physiologicalReaction direction="left-to-right" evidence="7">
        <dbReference type="Rhea" id="RHEA:55869"/>
    </physiologicalReaction>
</comment>
<dbReference type="AlphaFoldDB" id="A0A939H5D0"/>
<comment type="cofactor">
    <cofactor evidence="1">
        <name>FMN</name>
        <dbReference type="ChEBI" id="CHEBI:58210"/>
    </cofactor>
</comment>
<dbReference type="CDD" id="cd02809">
    <property type="entry name" value="alpha_hydroxyacid_oxid_FMN"/>
    <property type="match status" value="1"/>
</dbReference>
<organism evidence="11 12">
    <name type="scientific">Proteiniclasticum aestuarii</name>
    <dbReference type="NCBI Taxonomy" id="2817862"/>
    <lineage>
        <taxon>Bacteria</taxon>
        <taxon>Bacillati</taxon>
        <taxon>Bacillota</taxon>
        <taxon>Clostridia</taxon>
        <taxon>Eubacteriales</taxon>
        <taxon>Clostridiaceae</taxon>
        <taxon>Proteiniclasticum</taxon>
    </lineage>
</organism>
<evidence type="ECO:0000256" key="1">
    <source>
        <dbReference type="ARBA" id="ARBA00001917"/>
    </source>
</evidence>
<feature type="binding site" evidence="9">
    <location>
        <position position="239"/>
    </location>
    <ligand>
        <name>glyoxylate</name>
        <dbReference type="ChEBI" id="CHEBI:36655"/>
    </ligand>
</feature>
<sequence length="346" mass="36845">MTLKEAAVNARKLMMPQCRMCPQCDGVACRGEVPGMGGKGTGSSFISNYNALKKITLNLKTIHDVKEPVLETQLFGQTLSMPVMPAPITGVNLNMGNQITEEDYIRAVIRGSKTAGIIPMVGDSAYKSFIEDNLKVLKEESVSGIPFIKPWNNEELLSRIDLAMTSAPLAVGVDIDAAGLDTLKMHGQRVDPKSIRELKEIKAHLSVPFILKGIMTVEEANLAVLAGADAIVVSNHGGRILDHTPATAAVLSAIAEAVDGRLKVLVDGGVRSGVDVFKLLALGADAVLIGRPFAQYAIGGGEEAVTLYAQKIYNELKGAMLLTGCRDLEAIRDSGKSLINLPSNLL</sequence>
<comment type="similarity">
    <text evidence="5">Belongs to the FMN-dependent alpha-hydroxy acid dehydrogenase family.</text>
</comment>
<evidence type="ECO:0000256" key="4">
    <source>
        <dbReference type="ARBA" id="ARBA00023002"/>
    </source>
</evidence>
<dbReference type="Gene3D" id="3.20.20.70">
    <property type="entry name" value="Aldolase class I"/>
    <property type="match status" value="1"/>
</dbReference>
<evidence type="ECO:0000256" key="9">
    <source>
        <dbReference type="PIRSR" id="PIRSR000138-2"/>
    </source>
</evidence>
<keyword evidence="4" id="KW-0560">Oxidoreductase</keyword>
<feature type="binding site" evidence="9">
    <location>
        <position position="236"/>
    </location>
    <ligand>
        <name>FMN</name>
        <dbReference type="ChEBI" id="CHEBI:58210"/>
    </ligand>
</feature>
<evidence type="ECO:0000313" key="12">
    <source>
        <dbReference type="Proteomes" id="UP000664218"/>
    </source>
</evidence>
<dbReference type="Pfam" id="PF01070">
    <property type="entry name" value="FMN_dh"/>
    <property type="match status" value="2"/>
</dbReference>
<evidence type="ECO:0000313" key="11">
    <source>
        <dbReference type="EMBL" id="MBO1263436.1"/>
    </source>
</evidence>
<feature type="binding site" evidence="9">
    <location>
        <begin position="290"/>
        <end position="291"/>
    </location>
    <ligand>
        <name>FMN</name>
        <dbReference type="ChEBI" id="CHEBI:58210"/>
    </ligand>
</feature>